<feature type="domain" description="NADP-dependent oxidoreductase" evidence="2">
    <location>
        <begin position="17"/>
        <end position="345"/>
    </location>
</feature>
<comment type="caution">
    <text evidence="3">The sequence shown here is derived from an EMBL/GenBank/DDBJ whole genome shotgun (WGS) entry which is preliminary data.</text>
</comment>
<dbReference type="GO" id="GO:0016491">
    <property type="term" value="F:oxidoreductase activity"/>
    <property type="evidence" value="ECO:0007669"/>
    <property type="project" value="UniProtKB-KW"/>
</dbReference>
<dbReference type="PANTHER" id="PTHR43364:SF4">
    <property type="entry name" value="NAD(P)-LINKED OXIDOREDUCTASE SUPERFAMILY PROTEIN"/>
    <property type="match status" value="1"/>
</dbReference>
<dbReference type="InterPro" id="IPR036812">
    <property type="entry name" value="NAD(P)_OxRdtase_dom_sf"/>
</dbReference>
<dbReference type="EMBL" id="VOPL01000006">
    <property type="protein sequence ID" value="TXB67803.1"/>
    <property type="molecule type" value="Genomic_DNA"/>
</dbReference>
<dbReference type="RefSeq" id="WP_147099833.1">
    <property type="nucleotide sequence ID" value="NZ_JBHUFH010000001.1"/>
</dbReference>
<evidence type="ECO:0000313" key="3">
    <source>
        <dbReference type="EMBL" id="TXB67803.1"/>
    </source>
</evidence>
<dbReference type="PANTHER" id="PTHR43364">
    <property type="entry name" value="NADH-SPECIFIC METHYLGLYOXAL REDUCTASE-RELATED"/>
    <property type="match status" value="1"/>
</dbReference>
<reference evidence="3 4" key="1">
    <citation type="submission" date="2019-08" db="EMBL/GenBank/DDBJ databases">
        <authorList>
            <person name="Ye J."/>
        </authorList>
    </citation>
    <scope>NUCLEOTIDE SEQUENCE [LARGE SCALE GENOMIC DNA]</scope>
    <source>
        <strain evidence="3 4">TK008</strain>
    </source>
</reference>
<proteinExistence type="predicted"/>
<keyword evidence="4" id="KW-1185">Reference proteome</keyword>
<dbReference type="Proteomes" id="UP000321562">
    <property type="component" value="Unassembled WGS sequence"/>
</dbReference>
<protein>
    <submittedName>
        <fullName evidence="3">Aldo/keto reductase</fullName>
    </submittedName>
</protein>
<sequence length="352" mass="38403">MKRENLGQSDVEVSSFCLGTMTFGNQTDESDAHAQIDRALAAGITFLDCAEAYPVNPIRAETAGRSEEIIGNWFAKSGRRDEVEIATKVSGNGSAVRDGEGFSGDIIRGTIDASLKRLQTDVIDLYQLHWPMRGGYGFRQNWRYDPSGQSRQQNIDHMGDVLRALSDAVTEGKIRAFGLSNETAWGTTRWIDTAERVGGPRVVSIQNEYSLLARLYDTDLAEVAVNEAVTLLAYSPLAAGLLTGKYQNGAMPEASRMAVDIATGGTGMLGGRKTVRVFPAIDAYQALAREHGIDPVHMALAWLRTRPFPVIPILGATNVDQLDHQLAGLETPIPGDLRAAIDDLNREWPLPY</sequence>
<name>A0A5C6S0B7_9RHOB</name>
<gene>
    <name evidence="3" type="ORF">FQV27_14480</name>
</gene>
<dbReference type="AlphaFoldDB" id="A0A5C6S0B7"/>
<dbReference type="InterPro" id="IPR023210">
    <property type="entry name" value="NADP_OxRdtase_dom"/>
</dbReference>
<dbReference type="Pfam" id="PF00248">
    <property type="entry name" value="Aldo_ket_red"/>
    <property type="match status" value="1"/>
</dbReference>
<evidence type="ECO:0000256" key="1">
    <source>
        <dbReference type="ARBA" id="ARBA00023002"/>
    </source>
</evidence>
<evidence type="ECO:0000259" key="2">
    <source>
        <dbReference type="Pfam" id="PF00248"/>
    </source>
</evidence>
<dbReference type="OrthoDB" id="9803483at2"/>
<accession>A0A5C6S0B7</accession>
<evidence type="ECO:0000313" key="4">
    <source>
        <dbReference type="Proteomes" id="UP000321562"/>
    </source>
</evidence>
<dbReference type="Gene3D" id="3.20.20.100">
    <property type="entry name" value="NADP-dependent oxidoreductase domain"/>
    <property type="match status" value="1"/>
</dbReference>
<dbReference type="InterPro" id="IPR050523">
    <property type="entry name" value="AKR_Detox_Biosynth"/>
</dbReference>
<organism evidence="3 4">
    <name type="scientific">Paracoccus aurantiacus</name>
    <dbReference type="NCBI Taxonomy" id="2599412"/>
    <lineage>
        <taxon>Bacteria</taxon>
        <taxon>Pseudomonadati</taxon>
        <taxon>Pseudomonadota</taxon>
        <taxon>Alphaproteobacteria</taxon>
        <taxon>Rhodobacterales</taxon>
        <taxon>Paracoccaceae</taxon>
        <taxon>Paracoccus</taxon>
    </lineage>
</organism>
<keyword evidence="1" id="KW-0560">Oxidoreductase</keyword>
<dbReference type="SUPFAM" id="SSF51430">
    <property type="entry name" value="NAD(P)-linked oxidoreductase"/>
    <property type="match status" value="1"/>
</dbReference>